<feature type="compositionally biased region" description="Low complexity" evidence="1">
    <location>
        <begin position="260"/>
        <end position="270"/>
    </location>
</feature>
<dbReference type="InterPro" id="IPR004331">
    <property type="entry name" value="SPX_dom"/>
</dbReference>
<evidence type="ECO:0000259" key="2">
    <source>
        <dbReference type="PROSITE" id="PS51382"/>
    </source>
</evidence>
<dbReference type="InterPro" id="IPR031142">
    <property type="entry name" value="SPX_prot"/>
</dbReference>
<evidence type="ECO:0000313" key="3">
    <source>
        <dbReference type="EMBL" id="EWM26150.1"/>
    </source>
</evidence>
<feature type="compositionally biased region" description="Basic and acidic residues" evidence="1">
    <location>
        <begin position="249"/>
        <end position="259"/>
    </location>
</feature>
<feature type="region of interest" description="Disordered" evidence="1">
    <location>
        <begin position="230"/>
        <end position="284"/>
    </location>
</feature>
<organism evidence="3 4">
    <name type="scientific">Nannochloropsis gaditana</name>
    <dbReference type="NCBI Taxonomy" id="72520"/>
    <lineage>
        <taxon>Eukaryota</taxon>
        <taxon>Sar</taxon>
        <taxon>Stramenopiles</taxon>
        <taxon>Ochrophyta</taxon>
        <taxon>Eustigmatophyceae</taxon>
        <taxon>Eustigmatales</taxon>
        <taxon>Monodopsidaceae</taxon>
        <taxon>Nannochloropsis</taxon>
    </lineage>
</organism>
<dbReference type="AlphaFoldDB" id="W7TGL0"/>
<dbReference type="OrthoDB" id="6493944at2759"/>
<dbReference type="Proteomes" id="UP000019335">
    <property type="component" value="Chromosome 9"/>
</dbReference>
<proteinExistence type="predicted"/>
<feature type="domain" description="SPX" evidence="2">
    <location>
        <begin position="1"/>
        <end position="174"/>
    </location>
</feature>
<protein>
    <recommendedName>
        <fullName evidence="2">SPX domain-containing protein</fullName>
    </recommendedName>
</protein>
<dbReference type="EMBL" id="AZIL01000703">
    <property type="protein sequence ID" value="EWM26150.1"/>
    <property type="molecule type" value="Genomic_DNA"/>
</dbReference>
<evidence type="ECO:0000256" key="1">
    <source>
        <dbReference type="SAM" id="MobiDB-lite"/>
    </source>
</evidence>
<keyword evidence="4" id="KW-1185">Reference proteome</keyword>
<dbReference type="PROSITE" id="PS51382">
    <property type="entry name" value="SPX"/>
    <property type="match status" value="1"/>
</dbReference>
<dbReference type="Pfam" id="PF03105">
    <property type="entry name" value="SPX"/>
    <property type="match status" value="2"/>
</dbReference>
<dbReference type="CDD" id="cd14447">
    <property type="entry name" value="SPX"/>
    <property type="match status" value="1"/>
</dbReference>
<dbReference type="PANTHER" id="PTHR45978:SF7">
    <property type="entry name" value="SPX DOMAIN-CONTAINING PROTEIN 4"/>
    <property type="match status" value="1"/>
</dbReference>
<dbReference type="GO" id="GO:0016036">
    <property type="term" value="P:cellular response to phosphate starvation"/>
    <property type="evidence" value="ECO:0007669"/>
    <property type="project" value="InterPro"/>
</dbReference>
<sequence>MKFGKQLAKVVALSDPEWAPFWVSYKALKKRVKELTESPPAATQPRDAGSSINQTGPSTNTEPNPKELAQSAGEVAFFRTLRAEVAKASEFYLGMEQQMGARRRRIKLGLQYLKQPTTVLEDDAWIKMGRACISLYKDLLLLENFAVMNYCACSKALKKHDKTVVLDTRSRFMRNVVNQQPFTHYPRLLEMLQEMEEIFKEIDALQGDKARPLEEEERLFLEAIRGLNQEASSMQREEKADLGGASTSDPEHSADDQPAARDAATAAGAACQTHRSAPASATVVPELASGGDAAREEIGTDATPASKVSDGDPSVTPPTAAVADEVAETEGANGGKRRRLCIYASWIPKLVKNICIRKTNFYHVISKDARELVRSPIAPLELKSLRSKSCHPASTVTASLLTDTHFAAIYVLQRKRTRQSHRGAFSIFLVSPST</sequence>
<evidence type="ECO:0000313" key="4">
    <source>
        <dbReference type="Proteomes" id="UP000019335"/>
    </source>
</evidence>
<accession>W7TGL0</accession>
<dbReference type="PANTHER" id="PTHR45978">
    <property type="entry name" value="SPX DOMAIN-CONTAINING PROTEIN 3"/>
    <property type="match status" value="1"/>
</dbReference>
<gene>
    <name evidence="3" type="ORF">Naga_100014g57</name>
</gene>
<reference evidence="3 4" key="1">
    <citation type="journal article" date="2014" name="Mol. Plant">
        <title>Chromosome Scale Genome Assembly and Transcriptome Profiling of Nannochloropsis gaditana in Nitrogen Depletion.</title>
        <authorList>
            <person name="Corteggiani Carpinelli E."/>
            <person name="Telatin A."/>
            <person name="Vitulo N."/>
            <person name="Forcato C."/>
            <person name="D'Angelo M."/>
            <person name="Schiavon R."/>
            <person name="Vezzi A."/>
            <person name="Giacometti G.M."/>
            <person name="Morosinotto T."/>
            <person name="Valle G."/>
        </authorList>
    </citation>
    <scope>NUCLEOTIDE SEQUENCE [LARGE SCALE GENOMIC DNA]</scope>
    <source>
        <strain evidence="3 4">B-31</strain>
    </source>
</reference>
<name>W7TGL0_9STRA</name>
<feature type="region of interest" description="Disordered" evidence="1">
    <location>
        <begin position="34"/>
        <end position="66"/>
    </location>
</feature>
<feature type="compositionally biased region" description="Polar residues" evidence="1">
    <location>
        <begin position="50"/>
        <end position="63"/>
    </location>
</feature>
<comment type="caution">
    <text evidence="3">The sequence shown here is derived from an EMBL/GenBank/DDBJ whole genome shotgun (WGS) entry which is preliminary data.</text>
</comment>